<feature type="compositionally biased region" description="Low complexity" evidence="2">
    <location>
        <begin position="220"/>
        <end position="231"/>
    </location>
</feature>
<dbReference type="Gene3D" id="3.40.50.150">
    <property type="entry name" value="Vaccinia Virus protein VP39"/>
    <property type="match status" value="1"/>
</dbReference>
<feature type="region of interest" description="Disordered" evidence="2">
    <location>
        <begin position="68"/>
        <end position="111"/>
    </location>
</feature>
<name>A0ABD3PWX9_9STRA</name>
<keyword evidence="1" id="KW-0949">S-adenosyl-L-methionine</keyword>
<dbReference type="AlphaFoldDB" id="A0ABD3PWX9"/>
<dbReference type="InterPro" id="IPR050750">
    <property type="entry name" value="C5-MTase"/>
</dbReference>
<dbReference type="PANTHER" id="PTHR46098">
    <property type="entry name" value="TRNA (CYTOSINE(38)-C(5))-METHYLTRANSFERASE"/>
    <property type="match status" value="1"/>
</dbReference>
<comment type="caution">
    <text evidence="3">The sequence shown here is derived from an EMBL/GenBank/DDBJ whole genome shotgun (WGS) entry which is preliminary data.</text>
</comment>
<keyword evidence="4" id="KW-1185">Reference proteome</keyword>
<feature type="region of interest" description="Disordered" evidence="2">
    <location>
        <begin position="395"/>
        <end position="419"/>
    </location>
</feature>
<dbReference type="InterPro" id="IPR029063">
    <property type="entry name" value="SAM-dependent_MTases_sf"/>
</dbReference>
<proteinExistence type="predicted"/>
<protein>
    <submittedName>
        <fullName evidence="3">Uncharacterized protein</fullName>
    </submittedName>
</protein>
<dbReference type="EMBL" id="JALLAZ020000575">
    <property type="protein sequence ID" value="KAL3791866.1"/>
    <property type="molecule type" value="Genomic_DNA"/>
</dbReference>
<feature type="region of interest" description="Disordered" evidence="2">
    <location>
        <begin position="184"/>
        <end position="259"/>
    </location>
</feature>
<sequence length="634" mass="70816">MIVLTYLEFYSGIGGWGYALEQACRSIAHGESDDGGLRLRAQLLAAYDHSDLCNAVFYHNHCYSSPSLPPPSSSSSDDSSKGRKKNNDRRKEFRANKKRENTKPRQTPIERLTLSELESHGADVWCMSPPCQPHTRQHTNQHLECKDARSQSFLHLCQLLCDMDGETLPKLILLENVVGFEKQSGRSNNDCIGGAGISGRVSSGNEDDAEDHNRRDVSSEAEATAPTKTTAGQDMEPKQQQSTSQQPQQKQHESCNDDAGSFDTWRRALSKRNYLVGHFHLDPTHVGIPNNRPRHYTVAYRRRQLSQNDAKREAKGDIQSGKMSSSRRLKNEDNPQHDEGWKIPQTLPFFLEGNNSEISCEDLFCRESLLSPPIIHQGKKMPPLSSLSSFLDVDLPPHDDASDPPPTTPTTRGAMPSTGKRELLRIPEKIRTRSSSWCFDIVSPYQGRVTSCFTHSYGKFIRGTGSILYTGPRTANTDDMARKNNDNLPSIDRFQLTPPQDRAYDGSWSNDLDWDLHMRYFSGTEIARLMGFPVAESPSIDSSIDASSSSSGGMGAVVSLNEKNDSIRRTFSFPKDCSMKQQWKLLGNSLNVHVAASVSEIGIRSVLNDPTRRLCDEEHNNENVSDRAEINSIA</sequence>
<dbReference type="Gene3D" id="3.90.120.10">
    <property type="entry name" value="DNA Methylase, subunit A, domain 2"/>
    <property type="match status" value="1"/>
</dbReference>
<dbReference type="PANTHER" id="PTHR46098:SF1">
    <property type="entry name" value="TRNA (CYTOSINE(38)-C(5))-METHYLTRANSFERASE"/>
    <property type="match status" value="1"/>
</dbReference>
<dbReference type="Proteomes" id="UP001530315">
    <property type="component" value="Unassembled WGS sequence"/>
</dbReference>
<feature type="compositionally biased region" description="Basic and acidic residues" evidence="2">
    <location>
        <begin position="329"/>
        <end position="341"/>
    </location>
</feature>
<reference evidence="3 4" key="1">
    <citation type="submission" date="2024-10" db="EMBL/GenBank/DDBJ databases">
        <title>Updated reference genomes for cyclostephanoid diatoms.</title>
        <authorList>
            <person name="Roberts W.R."/>
            <person name="Alverson A.J."/>
        </authorList>
    </citation>
    <scope>NUCLEOTIDE SEQUENCE [LARGE SCALE GENOMIC DNA]</scope>
    <source>
        <strain evidence="3 4">AJA276-08</strain>
    </source>
</reference>
<evidence type="ECO:0000313" key="3">
    <source>
        <dbReference type="EMBL" id="KAL3791866.1"/>
    </source>
</evidence>
<accession>A0ABD3PWX9</accession>
<feature type="compositionally biased region" description="Low complexity" evidence="2">
    <location>
        <begin position="238"/>
        <end position="249"/>
    </location>
</feature>
<evidence type="ECO:0000256" key="2">
    <source>
        <dbReference type="SAM" id="MobiDB-lite"/>
    </source>
</evidence>
<organism evidence="3 4">
    <name type="scientific">Stephanodiscus triporus</name>
    <dbReference type="NCBI Taxonomy" id="2934178"/>
    <lineage>
        <taxon>Eukaryota</taxon>
        <taxon>Sar</taxon>
        <taxon>Stramenopiles</taxon>
        <taxon>Ochrophyta</taxon>
        <taxon>Bacillariophyta</taxon>
        <taxon>Coscinodiscophyceae</taxon>
        <taxon>Thalassiosirophycidae</taxon>
        <taxon>Stephanodiscales</taxon>
        <taxon>Stephanodiscaceae</taxon>
        <taxon>Stephanodiscus</taxon>
    </lineage>
</organism>
<evidence type="ECO:0000256" key="1">
    <source>
        <dbReference type="ARBA" id="ARBA00022691"/>
    </source>
</evidence>
<gene>
    <name evidence="3" type="ORF">ACHAW5_002917</name>
</gene>
<feature type="compositionally biased region" description="Basic and acidic residues" evidence="2">
    <location>
        <begin position="89"/>
        <end position="103"/>
    </location>
</feature>
<dbReference type="SUPFAM" id="SSF53335">
    <property type="entry name" value="S-adenosyl-L-methionine-dependent methyltransferases"/>
    <property type="match status" value="1"/>
</dbReference>
<feature type="region of interest" description="Disordered" evidence="2">
    <location>
        <begin position="302"/>
        <end position="341"/>
    </location>
</feature>
<evidence type="ECO:0000313" key="4">
    <source>
        <dbReference type="Proteomes" id="UP001530315"/>
    </source>
</evidence>